<gene>
    <name evidence="1" type="ORF">CEXT_478911</name>
</gene>
<proteinExistence type="predicted"/>
<accession>A0AAV4WR65</accession>
<comment type="caution">
    <text evidence="1">The sequence shown here is derived from an EMBL/GenBank/DDBJ whole genome shotgun (WGS) entry which is preliminary data.</text>
</comment>
<dbReference type="Proteomes" id="UP001054945">
    <property type="component" value="Unassembled WGS sequence"/>
</dbReference>
<name>A0AAV4WR65_CAEEX</name>
<keyword evidence="2" id="KW-1185">Reference proteome</keyword>
<protein>
    <submittedName>
        <fullName evidence="1">Uncharacterized protein</fullName>
    </submittedName>
</protein>
<evidence type="ECO:0000313" key="1">
    <source>
        <dbReference type="EMBL" id="GIY84033.1"/>
    </source>
</evidence>
<evidence type="ECO:0000313" key="2">
    <source>
        <dbReference type="Proteomes" id="UP001054945"/>
    </source>
</evidence>
<sequence length="95" mass="10963">MRFIEPIDLEVTKGFTFSSLVNLRNITEPNAFHSHHKSNVFQCRRNCPENHGNSILGTLIVFKYCNCSHHTIPFFLSPLVTFDPSLYLVPIEIEK</sequence>
<dbReference type="EMBL" id="BPLR01016460">
    <property type="protein sequence ID" value="GIY84033.1"/>
    <property type="molecule type" value="Genomic_DNA"/>
</dbReference>
<organism evidence="1 2">
    <name type="scientific">Caerostris extrusa</name>
    <name type="common">Bark spider</name>
    <name type="synonym">Caerostris bankana</name>
    <dbReference type="NCBI Taxonomy" id="172846"/>
    <lineage>
        <taxon>Eukaryota</taxon>
        <taxon>Metazoa</taxon>
        <taxon>Ecdysozoa</taxon>
        <taxon>Arthropoda</taxon>
        <taxon>Chelicerata</taxon>
        <taxon>Arachnida</taxon>
        <taxon>Araneae</taxon>
        <taxon>Araneomorphae</taxon>
        <taxon>Entelegynae</taxon>
        <taxon>Araneoidea</taxon>
        <taxon>Araneidae</taxon>
        <taxon>Caerostris</taxon>
    </lineage>
</organism>
<dbReference type="AlphaFoldDB" id="A0AAV4WR65"/>
<reference evidence="1 2" key="1">
    <citation type="submission" date="2021-06" db="EMBL/GenBank/DDBJ databases">
        <title>Caerostris extrusa draft genome.</title>
        <authorList>
            <person name="Kono N."/>
            <person name="Arakawa K."/>
        </authorList>
    </citation>
    <scope>NUCLEOTIDE SEQUENCE [LARGE SCALE GENOMIC DNA]</scope>
</reference>